<protein>
    <submittedName>
        <fullName evidence="4">Uncharacterized protein</fullName>
    </submittedName>
</protein>
<feature type="signal peptide" evidence="3">
    <location>
        <begin position="1"/>
        <end position="18"/>
    </location>
</feature>
<evidence type="ECO:0000313" key="4">
    <source>
        <dbReference type="EMBL" id="EGP82000.1"/>
    </source>
</evidence>
<dbReference type="RefSeq" id="XP_003847024.1">
    <property type="nucleotide sequence ID" value="XM_003846976.1"/>
</dbReference>
<evidence type="ECO:0000256" key="3">
    <source>
        <dbReference type="SAM" id="SignalP"/>
    </source>
</evidence>
<feature type="chain" id="PRO_5003391877" evidence="3">
    <location>
        <begin position="19"/>
        <end position="378"/>
    </location>
</feature>
<reference evidence="4 5" key="1">
    <citation type="journal article" date="2011" name="PLoS Genet.">
        <title>Finished genome of the fungal wheat pathogen Mycosphaerella graminicola reveals dispensome structure, chromosome plasticity, and stealth pathogenesis.</title>
        <authorList>
            <person name="Goodwin S.B."/>
            <person name="Ben M'barek S."/>
            <person name="Dhillon B."/>
            <person name="Wittenberg A.H.J."/>
            <person name="Crane C.F."/>
            <person name="Hane J.K."/>
            <person name="Foster A.J."/>
            <person name="Van der Lee T.A.J."/>
            <person name="Grimwood J."/>
            <person name="Aerts A."/>
            <person name="Antoniw J."/>
            <person name="Bailey A."/>
            <person name="Bluhm B."/>
            <person name="Bowler J."/>
            <person name="Bristow J."/>
            <person name="van der Burgt A."/>
            <person name="Canto-Canche B."/>
            <person name="Churchill A.C.L."/>
            <person name="Conde-Ferraez L."/>
            <person name="Cools H.J."/>
            <person name="Coutinho P.M."/>
            <person name="Csukai M."/>
            <person name="Dehal P."/>
            <person name="De Wit P."/>
            <person name="Donzelli B."/>
            <person name="van de Geest H.C."/>
            <person name="van Ham R.C.H.J."/>
            <person name="Hammond-Kosack K.E."/>
            <person name="Henrissat B."/>
            <person name="Kilian A."/>
            <person name="Kobayashi A.K."/>
            <person name="Koopmann E."/>
            <person name="Kourmpetis Y."/>
            <person name="Kuzniar A."/>
            <person name="Lindquist E."/>
            <person name="Lombard V."/>
            <person name="Maliepaard C."/>
            <person name="Martins N."/>
            <person name="Mehrabi R."/>
            <person name="Nap J.P.H."/>
            <person name="Ponomarenko A."/>
            <person name="Rudd J.J."/>
            <person name="Salamov A."/>
            <person name="Schmutz J."/>
            <person name="Schouten H.J."/>
            <person name="Shapiro H."/>
            <person name="Stergiopoulos I."/>
            <person name="Torriani S.F.F."/>
            <person name="Tu H."/>
            <person name="de Vries R.P."/>
            <person name="Waalwijk C."/>
            <person name="Ware S.B."/>
            <person name="Wiebenga A."/>
            <person name="Zwiers L.-H."/>
            <person name="Oliver R.P."/>
            <person name="Grigoriev I.V."/>
            <person name="Kema G.H.J."/>
        </authorList>
    </citation>
    <scope>NUCLEOTIDE SEQUENCE [LARGE SCALE GENOMIC DNA]</scope>
    <source>
        <strain evidence="5">CBS 115943 / IPO323</strain>
    </source>
</reference>
<feature type="compositionally biased region" description="Basic and acidic residues" evidence="1">
    <location>
        <begin position="286"/>
        <end position="310"/>
    </location>
</feature>
<gene>
    <name evidence="4" type="ORF">MYCGRDRAFT_97978</name>
</gene>
<dbReference type="HOGENOM" id="CLU_731975_0_0_1"/>
<evidence type="ECO:0000256" key="2">
    <source>
        <dbReference type="SAM" id="Phobius"/>
    </source>
</evidence>
<dbReference type="Proteomes" id="UP000008062">
    <property type="component" value="Chromosome 19"/>
</dbReference>
<keyword evidence="2" id="KW-0472">Membrane</keyword>
<dbReference type="OrthoDB" id="5394106at2759"/>
<keyword evidence="5" id="KW-1185">Reference proteome</keyword>
<feature type="transmembrane region" description="Helical" evidence="2">
    <location>
        <begin position="160"/>
        <end position="186"/>
    </location>
</feature>
<name>F9XRY5_ZYMTI</name>
<keyword evidence="3" id="KW-0732">Signal</keyword>
<dbReference type="KEGG" id="ztr:MYCGRDRAFT_97978"/>
<dbReference type="GeneID" id="13399419"/>
<feature type="region of interest" description="Disordered" evidence="1">
    <location>
        <begin position="285"/>
        <end position="310"/>
    </location>
</feature>
<dbReference type="EMBL" id="CM001214">
    <property type="protein sequence ID" value="EGP82000.1"/>
    <property type="molecule type" value="Genomic_DNA"/>
</dbReference>
<proteinExistence type="predicted"/>
<feature type="transmembrane region" description="Helical" evidence="2">
    <location>
        <begin position="129"/>
        <end position="154"/>
    </location>
</feature>
<accession>F9XRY5</accession>
<evidence type="ECO:0000256" key="1">
    <source>
        <dbReference type="SAM" id="MobiDB-lite"/>
    </source>
</evidence>
<evidence type="ECO:0000313" key="5">
    <source>
        <dbReference type="Proteomes" id="UP000008062"/>
    </source>
</evidence>
<dbReference type="AlphaFoldDB" id="F9XRY5"/>
<dbReference type="InParanoid" id="F9XRY5"/>
<organism evidence="4 5">
    <name type="scientific">Zymoseptoria tritici (strain CBS 115943 / IPO323)</name>
    <name type="common">Speckled leaf blotch fungus</name>
    <name type="synonym">Septoria tritici</name>
    <dbReference type="NCBI Taxonomy" id="336722"/>
    <lineage>
        <taxon>Eukaryota</taxon>
        <taxon>Fungi</taxon>
        <taxon>Dikarya</taxon>
        <taxon>Ascomycota</taxon>
        <taxon>Pezizomycotina</taxon>
        <taxon>Dothideomycetes</taxon>
        <taxon>Dothideomycetidae</taxon>
        <taxon>Mycosphaerellales</taxon>
        <taxon>Mycosphaerellaceae</taxon>
        <taxon>Zymoseptoria</taxon>
    </lineage>
</organism>
<keyword evidence="2" id="KW-0812">Transmembrane</keyword>
<sequence>MFFPSSSLKFSLLPVAFSFALDVQCPNTDSSPAQPKIAFLVKHRPTHDPHKVVLLLEVFRLGSKVTISLSIRLTSATLFLQSSSLCSFLRVPSSEFIVNMDSPSSKSASLIGGEMSKAGWDRLRATRACWTAVCLFFSTVICLFFSAVICLFFSAVICLFFSAVICLFSSTVICLFFSGAVCLPFLSDVGLSFAGLPFAGDPATVVCKTEVALNRVGRSDEGRHCREVFGEAYGDVSETATKTSTDPMEMTAFTSVLTADYQQHLKRLQGIRELLTAKRGLSAAEPGRRLASENQSGDKTEEERHEGKSLVKAERDVAPLILRTTSLSAGNRIPKPPTQDDFAFSRKPAADQVRILDGRWNIVKPSTLATISEDDDDK</sequence>
<keyword evidence="2" id="KW-1133">Transmembrane helix</keyword>